<organism evidence="3">
    <name type="scientific">Enterobius vermicularis</name>
    <name type="common">Human pinworm</name>
    <dbReference type="NCBI Taxonomy" id="51028"/>
    <lineage>
        <taxon>Eukaryota</taxon>
        <taxon>Metazoa</taxon>
        <taxon>Ecdysozoa</taxon>
        <taxon>Nematoda</taxon>
        <taxon>Chromadorea</taxon>
        <taxon>Rhabditida</taxon>
        <taxon>Spirurina</taxon>
        <taxon>Oxyuridomorpha</taxon>
        <taxon>Oxyuroidea</taxon>
        <taxon>Oxyuridae</taxon>
        <taxon>Enterobius</taxon>
    </lineage>
</organism>
<gene>
    <name evidence="1" type="ORF">EVEC_LOCUS9341</name>
</gene>
<evidence type="ECO:0000313" key="3">
    <source>
        <dbReference type="WBParaSite" id="EVEC_0000997701-mRNA-1"/>
    </source>
</evidence>
<name>A0A0N4VGP5_ENTVE</name>
<dbReference type="AlphaFoldDB" id="A0A0N4VGP5"/>
<keyword evidence="2" id="KW-1185">Reference proteome</keyword>
<evidence type="ECO:0000313" key="1">
    <source>
        <dbReference type="EMBL" id="VDD94590.1"/>
    </source>
</evidence>
<protein>
    <submittedName>
        <fullName evidence="3">Gly-zipper_Omp domain-containing protein</fullName>
    </submittedName>
</protein>
<dbReference type="PANTHER" id="PTHR21525:SF9">
    <property type="entry name" value="CHANNEL_COLICIN DOMAIN-CONTAINING PROTEIN"/>
    <property type="match status" value="1"/>
</dbReference>
<dbReference type="EMBL" id="UXUI01009972">
    <property type="protein sequence ID" value="VDD94590.1"/>
    <property type="molecule type" value="Genomic_DNA"/>
</dbReference>
<accession>A0A0N4VGP5</accession>
<reference evidence="3" key="1">
    <citation type="submission" date="2017-02" db="UniProtKB">
        <authorList>
            <consortium name="WormBaseParasite"/>
        </authorList>
    </citation>
    <scope>IDENTIFICATION</scope>
</reference>
<dbReference type="STRING" id="51028.A0A0N4VGP5"/>
<dbReference type="PANTHER" id="PTHR21525">
    <property type="entry name" value="MOTILE SPERM PROTEIN"/>
    <property type="match status" value="1"/>
</dbReference>
<proteinExistence type="predicted"/>
<dbReference type="WBParaSite" id="EVEC_0000997701-mRNA-1">
    <property type="protein sequence ID" value="EVEC_0000997701-mRNA-1"/>
    <property type="gene ID" value="EVEC_0000997701"/>
</dbReference>
<dbReference type="Proteomes" id="UP000274131">
    <property type="component" value="Unassembled WGS sequence"/>
</dbReference>
<sequence>MHSRLDLPPEEVGGLIVPENEDEGISGCFARAVRNALKYKIIVVTSRGTSVMNIINKTILNARGKPNSWIRFGPSRGTGKFASAQVATFTDKALKTVQKVAPYLLGAGLTSDGYSLRKNVVNDLKSGSIINAVTTGASIASGWTGGLAGASAGAAMGTAICPGFRTVFGGALGGLVGEVGATVATEKIVDTISDAAGYELKIMLCKKCERLYRCRFYADGQLRLCDYCQTEESEKEEEK</sequence>
<reference evidence="1 2" key="2">
    <citation type="submission" date="2018-10" db="EMBL/GenBank/DDBJ databases">
        <authorList>
            <consortium name="Pathogen Informatics"/>
        </authorList>
    </citation>
    <scope>NUCLEOTIDE SEQUENCE [LARGE SCALE GENOMIC DNA]</scope>
</reference>
<evidence type="ECO:0000313" key="2">
    <source>
        <dbReference type="Proteomes" id="UP000274131"/>
    </source>
</evidence>